<dbReference type="AlphaFoldDB" id="A0A5N6NUT7"/>
<evidence type="ECO:0000313" key="2">
    <source>
        <dbReference type="EMBL" id="KAD5507527.1"/>
    </source>
</evidence>
<dbReference type="InterPro" id="IPR054722">
    <property type="entry name" value="PolX-like_BBD"/>
</dbReference>
<evidence type="ECO:0000313" key="3">
    <source>
        <dbReference type="Proteomes" id="UP000326396"/>
    </source>
</evidence>
<accession>A0A5N6NUT7</accession>
<dbReference type="Pfam" id="PF22936">
    <property type="entry name" value="Pol_BBD"/>
    <property type="match status" value="1"/>
</dbReference>
<dbReference type="Proteomes" id="UP000326396">
    <property type="component" value="Linkage Group LG16"/>
</dbReference>
<gene>
    <name evidence="2" type="ORF">E3N88_15230</name>
</gene>
<evidence type="ECO:0000259" key="1">
    <source>
        <dbReference type="Pfam" id="PF22936"/>
    </source>
</evidence>
<dbReference type="EMBL" id="SZYD01000008">
    <property type="protein sequence ID" value="KAD5507527.1"/>
    <property type="molecule type" value="Genomic_DNA"/>
</dbReference>
<keyword evidence="3" id="KW-1185">Reference proteome</keyword>
<proteinExistence type="predicted"/>
<comment type="caution">
    <text evidence="2">The sequence shown here is derived from an EMBL/GenBank/DDBJ whole genome shotgun (WGS) entry which is preliminary data.</text>
</comment>
<name>A0A5N6NUT7_9ASTR</name>
<feature type="domain" description="Retrovirus-related Pol polyprotein from transposon TNT 1-94-like beta-barrel" evidence="1">
    <location>
        <begin position="34"/>
        <end position="114"/>
    </location>
</feature>
<protein>
    <recommendedName>
        <fullName evidence="1">Retrovirus-related Pol polyprotein from transposon TNT 1-94-like beta-barrel domain-containing protein</fullName>
    </recommendedName>
</protein>
<reference evidence="2 3" key="1">
    <citation type="submission" date="2019-05" db="EMBL/GenBank/DDBJ databases">
        <title>Mikania micrantha, genome provides insights into the molecular mechanism of rapid growth.</title>
        <authorList>
            <person name="Liu B."/>
        </authorList>
    </citation>
    <scope>NUCLEOTIDE SEQUENCE [LARGE SCALE GENOMIC DNA]</scope>
    <source>
        <strain evidence="2">NLD-2019</strain>
        <tissue evidence="2">Leaf</tissue>
    </source>
</reference>
<dbReference type="OrthoDB" id="2015125at2759"/>
<organism evidence="2 3">
    <name type="scientific">Mikania micrantha</name>
    <name type="common">bitter vine</name>
    <dbReference type="NCBI Taxonomy" id="192012"/>
    <lineage>
        <taxon>Eukaryota</taxon>
        <taxon>Viridiplantae</taxon>
        <taxon>Streptophyta</taxon>
        <taxon>Embryophyta</taxon>
        <taxon>Tracheophyta</taxon>
        <taxon>Spermatophyta</taxon>
        <taxon>Magnoliopsida</taxon>
        <taxon>eudicotyledons</taxon>
        <taxon>Gunneridae</taxon>
        <taxon>Pentapetalae</taxon>
        <taxon>asterids</taxon>
        <taxon>campanulids</taxon>
        <taxon>Asterales</taxon>
        <taxon>Asteraceae</taxon>
        <taxon>Asteroideae</taxon>
        <taxon>Heliantheae alliance</taxon>
        <taxon>Eupatorieae</taxon>
        <taxon>Mikania</taxon>
    </lineage>
</organism>
<sequence>MAVVESAKRELIYVNEDKVIPAQYESPNDGELVWYLDTGATNHMTGNRRLFSALNTSVGGKVRFGDNSSVEIKGRGSILLECKNGEQRLLTDILYIPYLKANVFSIGQAEEGGCQISIKDGILSIFEQNGMLSIAYNKARSTDTYPVKDPGEKGSVLLLQNCQLTQLDPGISHGETAASGGELSG</sequence>